<evidence type="ECO:0000313" key="10">
    <source>
        <dbReference type="Proteomes" id="UP000326759"/>
    </source>
</evidence>
<evidence type="ECO:0000313" key="9">
    <source>
        <dbReference type="EMBL" id="KAB7497801.1"/>
    </source>
</evidence>
<dbReference type="InterPro" id="IPR012913">
    <property type="entry name" value="OS9-like_dom"/>
</dbReference>
<proteinExistence type="predicted"/>
<organism evidence="9 10">
    <name type="scientific">Armadillidium nasatum</name>
    <dbReference type="NCBI Taxonomy" id="96803"/>
    <lineage>
        <taxon>Eukaryota</taxon>
        <taxon>Metazoa</taxon>
        <taxon>Ecdysozoa</taxon>
        <taxon>Arthropoda</taxon>
        <taxon>Crustacea</taxon>
        <taxon>Multicrustacea</taxon>
        <taxon>Malacostraca</taxon>
        <taxon>Eumalacostraca</taxon>
        <taxon>Peracarida</taxon>
        <taxon>Isopoda</taxon>
        <taxon>Oniscidea</taxon>
        <taxon>Crinocheta</taxon>
        <taxon>Armadillidiidae</taxon>
        <taxon>Armadillidium</taxon>
    </lineage>
</organism>
<feature type="compositionally biased region" description="Acidic residues" evidence="6">
    <location>
        <begin position="737"/>
        <end position="753"/>
    </location>
</feature>
<dbReference type="GO" id="GO:0030968">
    <property type="term" value="P:endoplasmic reticulum unfolded protein response"/>
    <property type="evidence" value="ECO:0007669"/>
    <property type="project" value="InterPro"/>
</dbReference>
<feature type="non-terminal residue" evidence="9">
    <location>
        <position position="778"/>
    </location>
</feature>
<evidence type="ECO:0000256" key="2">
    <source>
        <dbReference type="ARBA" id="ARBA00022729"/>
    </source>
</evidence>
<dbReference type="InterPro" id="IPR009011">
    <property type="entry name" value="Man6P_isomerase_rcpt-bd_dom_sf"/>
</dbReference>
<evidence type="ECO:0000259" key="8">
    <source>
        <dbReference type="PROSITE" id="PS51914"/>
    </source>
</evidence>
<evidence type="ECO:0000256" key="5">
    <source>
        <dbReference type="SAM" id="Coils"/>
    </source>
</evidence>
<keyword evidence="2 7" id="KW-0732">Signal</keyword>
<dbReference type="EMBL" id="SEYY01019909">
    <property type="protein sequence ID" value="KAB7497801.1"/>
    <property type="molecule type" value="Genomic_DNA"/>
</dbReference>
<comment type="caution">
    <text evidence="9">The sequence shown here is derived from an EMBL/GenBank/DDBJ whole genome shotgun (WGS) entry which is preliminary data.</text>
</comment>
<feature type="signal peptide" evidence="7">
    <location>
        <begin position="1"/>
        <end position="18"/>
    </location>
</feature>
<dbReference type="GO" id="GO:0030970">
    <property type="term" value="P:retrograde protein transport, ER to cytosol"/>
    <property type="evidence" value="ECO:0007669"/>
    <property type="project" value="TreeGrafter"/>
</dbReference>
<dbReference type="SUPFAM" id="SSF50911">
    <property type="entry name" value="Mannose 6-phosphate receptor domain"/>
    <property type="match status" value="1"/>
</dbReference>
<protein>
    <submittedName>
        <fullName evidence="9">Protein OS-9</fullName>
    </submittedName>
</protein>
<dbReference type="Pfam" id="PF07915">
    <property type="entry name" value="PRKCSH"/>
    <property type="match status" value="1"/>
</dbReference>
<dbReference type="Gene3D" id="2.70.130.10">
    <property type="entry name" value="Mannose-6-phosphate receptor binding domain"/>
    <property type="match status" value="1"/>
</dbReference>
<dbReference type="GO" id="GO:0005788">
    <property type="term" value="C:endoplasmic reticulum lumen"/>
    <property type="evidence" value="ECO:0007669"/>
    <property type="project" value="TreeGrafter"/>
</dbReference>
<feature type="compositionally biased region" description="Basic and acidic residues" evidence="6">
    <location>
        <begin position="724"/>
        <end position="736"/>
    </location>
</feature>
<feature type="region of interest" description="Disordered" evidence="6">
    <location>
        <begin position="531"/>
        <end position="646"/>
    </location>
</feature>
<feature type="compositionally biased region" description="Basic and acidic residues" evidence="6">
    <location>
        <begin position="604"/>
        <end position="628"/>
    </location>
</feature>
<reference evidence="9 10" key="1">
    <citation type="journal article" date="2019" name="PLoS Biol.">
        <title>Sex chromosomes control vertical transmission of feminizing Wolbachia symbionts in an isopod.</title>
        <authorList>
            <person name="Becking T."/>
            <person name="Chebbi M.A."/>
            <person name="Giraud I."/>
            <person name="Moumen B."/>
            <person name="Laverre T."/>
            <person name="Caubet Y."/>
            <person name="Peccoud J."/>
            <person name="Gilbert C."/>
            <person name="Cordaux R."/>
        </authorList>
    </citation>
    <scope>NUCLEOTIDE SEQUENCE [LARGE SCALE GENOMIC DNA]</scope>
    <source>
        <strain evidence="9">ANa2</strain>
        <tissue evidence="9">Whole body excluding digestive tract and cuticle</tissue>
    </source>
</reference>
<dbReference type="PANTHER" id="PTHR15414:SF5">
    <property type="entry name" value="PROTEIN OS-9"/>
    <property type="match status" value="1"/>
</dbReference>
<feature type="chain" id="PRO_5024311730" evidence="7">
    <location>
        <begin position="19"/>
        <end position="778"/>
    </location>
</feature>
<keyword evidence="5" id="KW-0175">Coiled coil</keyword>
<keyword evidence="3" id="KW-0256">Endoplasmic reticulum</keyword>
<gene>
    <name evidence="9" type="primary">Os9</name>
    <name evidence="9" type="ORF">Anas_05494</name>
</gene>
<evidence type="ECO:0000256" key="1">
    <source>
        <dbReference type="ARBA" id="ARBA00004240"/>
    </source>
</evidence>
<dbReference type="PROSITE" id="PS51914">
    <property type="entry name" value="MRH"/>
    <property type="match status" value="1"/>
</dbReference>
<dbReference type="InterPro" id="IPR045149">
    <property type="entry name" value="OS-9-like"/>
</dbReference>
<feature type="region of interest" description="Disordered" evidence="6">
    <location>
        <begin position="716"/>
        <end position="778"/>
    </location>
</feature>
<dbReference type="AlphaFoldDB" id="A0A5N5SUC1"/>
<name>A0A5N5SUC1_9CRUS</name>
<evidence type="ECO:0000256" key="3">
    <source>
        <dbReference type="ARBA" id="ARBA00022824"/>
    </source>
</evidence>
<evidence type="ECO:0000256" key="7">
    <source>
        <dbReference type="SAM" id="SignalP"/>
    </source>
</evidence>
<sequence>MKFAILIIFFLNYLNVQTSLLNIEELNSVHYNIDIVNSPVLKDQEWTSNIVKVTNKHGQEYICTLPEVTIPENENKKEEDLLDQLVDISELLKPMESAPCLIKKKDWWSYEFCYGSVIKQYHLEDNKVVGNILILGKYESEYNWKNNSKTKNKLQKFHTQSYVNGTRCDITGEPRRAEVRFHCEEGMGDYIQQVDEPESCRYVITIATTRVCHHPYLKPNPNRTPHSINCAPALNQDEFEKYQRVQEIKKAKQESERQKLLEVDNSKSDLAQRGDLVNALGDNDTEDEDAKWSIKLVTIPISKKGKILRNKVSSEDIESLNGEADILSPSTFTKNDEMIPPEKSENVESYLKENELLDKEINEMMKEYLQEAKEIEKDIQKEGKKDENGEQEEKDELRQKEIELEQHLQEFKDLKKRLEYLMSKWMEIQKEENVREVVDNMKNSLEDLTRESDTTVKDPAGDSLNDYLNNLLDMMETYKKNAITQRKRLEDFQMYLETTLKKETSKQILAPPDGKEGASEEKIQDVEGVVSEGDNTHLSGIPDTDESSLSTQPEPSSPNPNTPLRLEDPLDAADPEVRESQSSTGEKTAEDVSEGDSSSSRHVKILDERTIDEDRKHRLEQTIKERLQKSGLDNIDDDEKDTLSSLSQEETEAFHNMIVNILSASAEELHERERHKSLELNYNFQLEEPDVQLEETAEEEVKQGEESETIVQKISQSYSVESAGGRELKIGGHSETPDVDDFEEPEDLTEELAVELGKLDSQTNGNVDMSDSETQSQD</sequence>
<dbReference type="InterPro" id="IPR044865">
    <property type="entry name" value="MRH_dom"/>
</dbReference>
<feature type="compositionally biased region" description="Polar residues" evidence="6">
    <location>
        <begin position="760"/>
        <end position="778"/>
    </location>
</feature>
<dbReference type="PANTHER" id="PTHR15414">
    <property type="entry name" value="OS-9-RELATED"/>
    <property type="match status" value="1"/>
</dbReference>
<feature type="coiled-coil region" evidence="5">
    <location>
        <begin position="347"/>
        <end position="451"/>
    </location>
</feature>
<evidence type="ECO:0000256" key="4">
    <source>
        <dbReference type="ARBA" id="ARBA00023157"/>
    </source>
</evidence>
<comment type="subcellular location">
    <subcellularLocation>
        <location evidence="1">Endoplasmic reticulum</location>
    </subcellularLocation>
</comment>
<dbReference type="Proteomes" id="UP000326759">
    <property type="component" value="Unassembled WGS sequence"/>
</dbReference>
<feature type="domain" description="MRH" evidence="8">
    <location>
        <begin position="98"/>
        <end position="214"/>
    </location>
</feature>
<keyword evidence="4" id="KW-1015">Disulfide bond</keyword>
<evidence type="ECO:0000256" key="6">
    <source>
        <dbReference type="SAM" id="MobiDB-lite"/>
    </source>
</evidence>
<dbReference type="OrthoDB" id="239053at2759"/>
<keyword evidence="10" id="KW-1185">Reference proteome</keyword>
<accession>A0A5N5SUC1</accession>